<dbReference type="PANTHER" id="PTHR37464:SF1">
    <property type="entry name" value="BLL2463 PROTEIN"/>
    <property type="match status" value="1"/>
</dbReference>
<dbReference type="Pfam" id="PF07584">
    <property type="entry name" value="BatA"/>
    <property type="match status" value="1"/>
</dbReference>
<dbReference type="EMBL" id="CP066776">
    <property type="protein sequence ID" value="QQL43977.1"/>
    <property type="molecule type" value="Genomic_DNA"/>
</dbReference>
<accession>A0A6B3LD04</accession>
<dbReference type="InterPro" id="IPR011933">
    <property type="entry name" value="Double_TM_dom"/>
</dbReference>
<proteinExistence type="predicted"/>
<keyword evidence="4" id="KW-1185">Reference proteome</keyword>
<dbReference type="NCBIfam" id="TIGR02226">
    <property type="entry name" value="two_anch"/>
    <property type="match status" value="1"/>
</dbReference>
<dbReference type="Pfam" id="PF13519">
    <property type="entry name" value="VWA_2"/>
    <property type="match status" value="1"/>
</dbReference>
<dbReference type="InterPro" id="IPR024163">
    <property type="entry name" value="Aerotolerance_reg_N"/>
</dbReference>
<sequence>MQLLLANFSWLWLALLVALPVLVHLFARSNPKRFEFSDTAFLRRIVKKSARVRKPQDWLVLLLRTLAVAALVAAFLRPLLTYGDADTAAERHCVVVIDRSASMAGRDGVSSRFASACAQAAEWLASDDFDRVNVVWLDATPDAVFPQPGVNVEFLVDSIHRQAVSAEAGAIKQAVDLAAAQLSQLAGDRQLVVVSDFQKSAWQNVSLEVPAGVKLTKVAVGDSDLPNVAIDRIFCAPAEPVVGEDVKVVCKVHNYSDTPQRVTLFLEVNGGRQSQVMELAAWGEGEALFATRFSEPAVVPVRAEISEDAFSGDDVAHALIEVGAPVALRSVAHSFNEDAVQVLARLGSALEWMEHQVDGPGSFDGASDALWFVHGWDGRDAASLREAAEQGATVVVEPGVGCSLGAIDAVLGLTGGSRSAQAMELETLEGNSGRAADRRGWQAGIAAAGEGLPVFQLFRSGEFGNPFGGNFFERWRLPQEWPADLERLADYDDGVPALAARRVGSGYVILWNLALGSGKGTWSDQSVFVPLMGELLAGYRNRGVVTSHEVPVGGELGWVLPDGIAAESVRLVDDRGNELELRSEQTQSGVRMVAERAAYPARFQWMTGGASLAQNASSFPSSESDLRLVDPAGIGSGEVVDRDGLLQRAALGDGVDLWPWLVAAVLLLLVAEALVCLWSPGSRSNG</sequence>
<dbReference type="AlphaFoldDB" id="A0A6B3LD04"/>
<name>A0A6B3LD04_9BACT</name>
<dbReference type="Proteomes" id="UP000475117">
    <property type="component" value="Chromosome"/>
</dbReference>
<feature type="domain" description="VWFA" evidence="2">
    <location>
        <begin position="94"/>
        <end position="197"/>
    </location>
</feature>
<dbReference type="KEGG" id="soa:G3M56_008725"/>
<evidence type="ECO:0000259" key="2">
    <source>
        <dbReference type="Pfam" id="PF13519"/>
    </source>
</evidence>
<feature type="domain" description="Aerotolerance regulator N-terminal" evidence="1">
    <location>
        <begin position="5"/>
        <end position="78"/>
    </location>
</feature>
<dbReference type="SUPFAM" id="SSF53300">
    <property type="entry name" value="vWA-like"/>
    <property type="match status" value="1"/>
</dbReference>
<dbReference type="PANTHER" id="PTHR37464">
    <property type="entry name" value="BLL2463 PROTEIN"/>
    <property type="match status" value="1"/>
</dbReference>
<dbReference type="Gene3D" id="3.40.50.410">
    <property type="entry name" value="von Willebrand factor, type A domain"/>
    <property type="match status" value="1"/>
</dbReference>
<evidence type="ECO:0000313" key="3">
    <source>
        <dbReference type="EMBL" id="QQL43977.1"/>
    </source>
</evidence>
<evidence type="ECO:0000313" key="4">
    <source>
        <dbReference type="Proteomes" id="UP000475117"/>
    </source>
</evidence>
<reference evidence="3 4" key="1">
    <citation type="submission" date="2020-12" db="EMBL/GenBank/DDBJ databases">
        <title>Sulforoseuscoccus oceanibium gen. nov., sp. nov., a representative of the phylum Verrucomicrobia with special cytoplasmic membrane, and proposal of Sulforoseuscoccusaceae fam. nov.</title>
        <authorList>
            <person name="Xi F."/>
        </authorList>
    </citation>
    <scope>NUCLEOTIDE SEQUENCE [LARGE SCALE GENOMIC DNA]</scope>
    <source>
        <strain evidence="3 4">T37</strain>
    </source>
</reference>
<evidence type="ECO:0000259" key="1">
    <source>
        <dbReference type="Pfam" id="PF07584"/>
    </source>
</evidence>
<gene>
    <name evidence="3" type="ORF">G3M56_008725</name>
</gene>
<protein>
    <submittedName>
        <fullName evidence="3">BatA domain-containing protein</fullName>
    </submittedName>
</protein>
<dbReference type="InterPro" id="IPR036465">
    <property type="entry name" value="vWFA_dom_sf"/>
</dbReference>
<dbReference type="InterPro" id="IPR002035">
    <property type="entry name" value="VWF_A"/>
</dbReference>
<organism evidence="3 4">
    <name type="scientific">Sulfuriroseicoccus oceanibius</name>
    <dbReference type="NCBI Taxonomy" id="2707525"/>
    <lineage>
        <taxon>Bacteria</taxon>
        <taxon>Pseudomonadati</taxon>
        <taxon>Verrucomicrobiota</taxon>
        <taxon>Verrucomicrobiia</taxon>
        <taxon>Verrucomicrobiales</taxon>
        <taxon>Verrucomicrobiaceae</taxon>
        <taxon>Sulfuriroseicoccus</taxon>
    </lineage>
</organism>
<dbReference type="RefSeq" id="WP_164363471.1">
    <property type="nucleotide sequence ID" value="NZ_CP066776.1"/>
</dbReference>